<dbReference type="GO" id="GO:0046872">
    <property type="term" value="F:metal ion binding"/>
    <property type="evidence" value="ECO:0007669"/>
    <property type="project" value="UniProtKB-KW"/>
</dbReference>
<dbReference type="GO" id="GO:0016485">
    <property type="term" value="P:protein processing"/>
    <property type="evidence" value="ECO:0007669"/>
    <property type="project" value="TreeGrafter"/>
</dbReference>
<reference evidence="10 11" key="1">
    <citation type="journal article" date="2015" name="Genome Announc.">
        <title>Expanding the biotechnology potential of lactobacilli through comparative genomics of 213 strains and associated genera.</title>
        <authorList>
            <person name="Sun Z."/>
            <person name="Harris H.M."/>
            <person name="McCann A."/>
            <person name="Guo C."/>
            <person name="Argimon S."/>
            <person name="Zhang W."/>
            <person name="Yang X."/>
            <person name="Jeffery I.B."/>
            <person name="Cooney J.C."/>
            <person name="Kagawa T.F."/>
            <person name="Liu W."/>
            <person name="Song Y."/>
            <person name="Salvetti E."/>
            <person name="Wrobel A."/>
            <person name="Rasinkangas P."/>
            <person name="Parkhill J."/>
            <person name="Rea M.C."/>
            <person name="O'Sullivan O."/>
            <person name="Ritari J."/>
            <person name="Douillard F.P."/>
            <person name="Paul Ross R."/>
            <person name="Yang R."/>
            <person name="Briner A.E."/>
            <person name="Felis G.E."/>
            <person name="de Vos W.M."/>
            <person name="Barrangou R."/>
            <person name="Klaenhammer T.R."/>
            <person name="Caufield P.W."/>
            <person name="Cui Y."/>
            <person name="Zhang H."/>
            <person name="O'Toole P.W."/>
        </authorList>
    </citation>
    <scope>NUCLEOTIDE SEQUENCE [LARGE SCALE GENOMIC DNA]</scope>
    <source>
        <strain evidence="10 11">DSM 5661</strain>
    </source>
</reference>
<dbReference type="CDD" id="cd08662">
    <property type="entry name" value="M13"/>
    <property type="match status" value="1"/>
</dbReference>
<evidence type="ECO:0000256" key="2">
    <source>
        <dbReference type="ARBA" id="ARBA00007357"/>
    </source>
</evidence>
<dbReference type="PROSITE" id="PS51885">
    <property type="entry name" value="NEPRILYSIN"/>
    <property type="match status" value="1"/>
</dbReference>
<feature type="domain" description="Peptidase M13 N-terminal" evidence="9">
    <location>
        <begin position="23"/>
        <end position="401"/>
    </location>
</feature>
<dbReference type="PATRIC" id="fig|1423754.3.peg.1168"/>
<dbReference type="GO" id="GO:0004222">
    <property type="term" value="F:metalloendopeptidase activity"/>
    <property type="evidence" value="ECO:0007669"/>
    <property type="project" value="InterPro"/>
</dbReference>
<comment type="cofactor">
    <cofactor evidence="1">
        <name>Zn(2+)</name>
        <dbReference type="ChEBI" id="CHEBI:29105"/>
    </cofactor>
</comment>
<keyword evidence="6" id="KW-0862">Zinc</keyword>
<evidence type="ECO:0000259" key="8">
    <source>
        <dbReference type="Pfam" id="PF01431"/>
    </source>
</evidence>
<dbReference type="PANTHER" id="PTHR11733">
    <property type="entry name" value="ZINC METALLOPROTEASE FAMILY M13 NEPRILYSIN-RELATED"/>
    <property type="match status" value="1"/>
</dbReference>
<dbReference type="PANTHER" id="PTHR11733:SF167">
    <property type="entry name" value="FI17812P1-RELATED"/>
    <property type="match status" value="1"/>
</dbReference>
<evidence type="ECO:0000313" key="11">
    <source>
        <dbReference type="Proteomes" id="UP000051223"/>
    </source>
</evidence>
<keyword evidence="5" id="KW-0378">Hydrolase</keyword>
<dbReference type="STRING" id="1423754.FC39_GL001135"/>
<dbReference type="PRINTS" id="PR00786">
    <property type="entry name" value="NEPRILYSIN"/>
</dbReference>
<dbReference type="Pfam" id="PF01431">
    <property type="entry name" value="Peptidase_M13"/>
    <property type="match status" value="1"/>
</dbReference>
<dbReference type="Gene3D" id="1.10.1380.10">
    <property type="entry name" value="Neutral endopeptidase , domain2"/>
    <property type="match status" value="1"/>
</dbReference>
<dbReference type="GO" id="GO:0005886">
    <property type="term" value="C:plasma membrane"/>
    <property type="evidence" value="ECO:0007669"/>
    <property type="project" value="TreeGrafter"/>
</dbReference>
<dbReference type="InterPro" id="IPR018497">
    <property type="entry name" value="Peptidase_M13_C"/>
</dbReference>
<keyword evidence="4" id="KW-0479">Metal-binding</keyword>
<dbReference type="eggNOG" id="COG3590">
    <property type="taxonomic scope" value="Bacteria"/>
</dbReference>
<organism evidence="10 11">
    <name type="scientific">Lactobacillus hamsteri DSM 5661 = JCM 6256</name>
    <dbReference type="NCBI Taxonomy" id="1423754"/>
    <lineage>
        <taxon>Bacteria</taxon>
        <taxon>Bacillati</taxon>
        <taxon>Bacillota</taxon>
        <taxon>Bacilli</taxon>
        <taxon>Lactobacillales</taxon>
        <taxon>Lactobacillaceae</taxon>
        <taxon>Lactobacillus</taxon>
    </lineage>
</organism>
<dbReference type="RefSeq" id="WP_025080712.1">
    <property type="nucleotide sequence ID" value="NZ_AZGI01000043.1"/>
</dbReference>
<evidence type="ECO:0000313" key="10">
    <source>
        <dbReference type="EMBL" id="KRM39206.1"/>
    </source>
</evidence>
<evidence type="ECO:0000259" key="9">
    <source>
        <dbReference type="Pfam" id="PF05649"/>
    </source>
</evidence>
<keyword evidence="11" id="KW-1185">Reference proteome</keyword>
<dbReference type="Pfam" id="PF05649">
    <property type="entry name" value="Peptidase_M13_N"/>
    <property type="match status" value="1"/>
</dbReference>
<dbReference type="SUPFAM" id="SSF55486">
    <property type="entry name" value="Metalloproteases ('zincins'), catalytic domain"/>
    <property type="match status" value="1"/>
</dbReference>
<name>A0A0R1YHR5_9LACO</name>
<evidence type="ECO:0000256" key="6">
    <source>
        <dbReference type="ARBA" id="ARBA00022833"/>
    </source>
</evidence>
<dbReference type="InterPro" id="IPR024079">
    <property type="entry name" value="MetalloPept_cat_dom_sf"/>
</dbReference>
<dbReference type="InterPro" id="IPR042089">
    <property type="entry name" value="Peptidase_M13_dom_2"/>
</dbReference>
<keyword evidence="3" id="KW-0645">Protease</keyword>
<accession>A0A0R1YHR5</accession>
<dbReference type="Gene3D" id="3.40.390.10">
    <property type="entry name" value="Collagenase (Catalytic Domain)"/>
    <property type="match status" value="1"/>
</dbReference>
<keyword evidence="7" id="KW-0482">Metalloprotease</keyword>
<comment type="similarity">
    <text evidence="2">Belongs to the peptidase M13 family.</text>
</comment>
<gene>
    <name evidence="10" type="ORF">FC39_GL001135</name>
</gene>
<dbReference type="OrthoDB" id="9775677at2"/>
<evidence type="ECO:0000256" key="5">
    <source>
        <dbReference type="ARBA" id="ARBA00022801"/>
    </source>
</evidence>
<dbReference type="InterPro" id="IPR008753">
    <property type="entry name" value="Peptidase_M13_N"/>
</dbReference>
<dbReference type="EMBL" id="AZGI01000043">
    <property type="protein sequence ID" value="KRM39206.1"/>
    <property type="molecule type" value="Genomic_DNA"/>
</dbReference>
<dbReference type="AlphaFoldDB" id="A0A0R1YHR5"/>
<evidence type="ECO:0000256" key="4">
    <source>
        <dbReference type="ARBA" id="ARBA00022723"/>
    </source>
</evidence>
<evidence type="ECO:0000256" key="7">
    <source>
        <dbReference type="ARBA" id="ARBA00023049"/>
    </source>
</evidence>
<dbReference type="InterPro" id="IPR000718">
    <property type="entry name" value="Peptidase_M13"/>
</dbReference>
<protein>
    <submittedName>
        <fullName evidence="10">Neutral endopeptidase</fullName>
    </submittedName>
</protein>
<dbReference type="Proteomes" id="UP000051223">
    <property type="component" value="Unassembled WGS sequence"/>
</dbReference>
<evidence type="ECO:0000256" key="3">
    <source>
        <dbReference type="ARBA" id="ARBA00022670"/>
    </source>
</evidence>
<sequence>MNNKMAVRGGAGNILEPKEGIRPQDNLYLAVNSEWLEKTEIPSDRSRIASFDSIDLDVEKKLMRDFADFADGKKEIADVPNLNKAVELYKLARDFKSRNEEGAKPIQGDLTLLEGIRDFADFNLKAGDLFKAAFVLPFAFDVDADMKNTKINVLQFFGPSTFLPDTTTYKTDAAKKLLDVLKKQSENLLKMAGVSEDQAKEYVDDALKFDEKISKVVKSSEEWADYPAMYNPTSIEDFEKKINNFQIDYFLKEALGEVPDRVIVAEPRFLDHFDELINEDNFDEIKGWMIVKFINGVASYLSQDFREAAFPFSQALSGQPELSNGEKQAYHLANGVFSEVVGVYYGQTYFGADAKKDVLDMIHKMLDVYEKRIKDNDWLSEATKEKAIVKLRALILKIGYPDKIEEIYDRLNVVPADKGGSLYSNERAASIEQVKYNVEKLHKPVDRTVWLMPGNLVNACYDPQRNDLTFPAAILQAPFYDLKQDRAENFGGIGTVIAHEVSHAFDNNGAQFDEFGNMVNWWTDADYAEFKKRTQAEIDLFDGIKYGPVTLNGKQIVSENIADQGGLTAAVKAAKDEGDDLKKLFENFARIWANKQLTESIKTQVSVDVHAPGPERANVQSQCQDDFYEVFDVKPEDGMWLDPDKRVHIW</sequence>
<feature type="domain" description="Peptidase M13 C-terminal" evidence="8">
    <location>
        <begin position="458"/>
        <end position="647"/>
    </location>
</feature>
<comment type="caution">
    <text evidence="10">The sequence shown here is derived from an EMBL/GenBank/DDBJ whole genome shotgun (WGS) entry which is preliminary data.</text>
</comment>
<evidence type="ECO:0000256" key="1">
    <source>
        <dbReference type="ARBA" id="ARBA00001947"/>
    </source>
</evidence>
<proteinExistence type="inferred from homology"/>